<dbReference type="InterPro" id="IPR002052">
    <property type="entry name" value="DNA_methylase_N6_adenine_CS"/>
</dbReference>
<dbReference type="CDD" id="cd02440">
    <property type="entry name" value="AdoMet_MTases"/>
    <property type="match status" value="1"/>
</dbReference>
<evidence type="ECO:0000313" key="9">
    <source>
        <dbReference type="Proteomes" id="UP001078443"/>
    </source>
</evidence>
<evidence type="ECO:0000256" key="5">
    <source>
        <dbReference type="HAMAP-Rule" id="MF_02126"/>
    </source>
</evidence>
<comment type="caution">
    <text evidence="8">The sequence shown here is derived from an EMBL/GenBank/DDBJ whole genome shotgun (WGS) entry which is preliminary data.</text>
</comment>
<dbReference type="Pfam" id="PF17827">
    <property type="entry name" value="PrmC_N"/>
    <property type="match status" value="1"/>
</dbReference>
<dbReference type="Gene3D" id="3.40.50.150">
    <property type="entry name" value="Vaccinia Virus protein VP39"/>
    <property type="match status" value="1"/>
</dbReference>
<evidence type="ECO:0000256" key="4">
    <source>
        <dbReference type="ARBA" id="ARBA00048391"/>
    </source>
</evidence>
<keyword evidence="1 5" id="KW-0489">Methyltransferase</keyword>
<feature type="binding site" evidence="5">
    <location>
        <position position="189"/>
    </location>
    <ligand>
        <name>S-adenosyl-L-methionine</name>
        <dbReference type="ChEBI" id="CHEBI:59789"/>
    </ligand>
</feature>
<evidence type="ECO:0000313" key="8">
    <source>
        <dbReference type="EMBL" id="MCY6485610.1"/>
    </source>
</evidence>
<sequence>MKVGELLIKAYNVLKKENIDTYMLDSQLLLQKVLDKDKLFIMLNRNFEVTKQQEEEYLKLIQCRRNKMPVKYILGECEFMGMNFNVRQGVLIPRPDTEILVEEVLKETKKSEYIQICDLCCGSGAIGISIASFIDIARIYAYDISESALSVTVENIDKFSLSDRVKVEKSDLLEKAISKKIKFDVIVSNPPYICEKIIPTLMDDVKNYEPYIALCGGEDGLDFYRRITKQSLLVLNEGGLLAFEIGYDQSEEVKNILKNNGFKEVKCIKDLSGLDRVVTGII</sequence>
<gene>
    <name evidence="5 8" type="primary">prmC</name>
    <name evidence="8" type="ORF">OW763_14845</name>
</gene>
<dbReference type="PRINTS" id="PR00507">
    <property type="entry name" value="N12N6MTFRASE"/>
</dbReference>
<feature type="binding site" evidence="5">
    <location>
        <begin position="189"/>
        <end position="192"/>
    </location>
    <ligand>
        <name>substrate</name>
    </ligand>
</feature>
<dbReference type="InterPro" id="IPR029063">
    <property type="entry name" value="SAM-dependent_MTases_sf"/>
</dbReference>
<proteinExistence type="inferred from homology"/>
<comment type="similarity">
    <text evidence="5">Belongs to the protein N5-glutamine methyltransferase family. PrmC subfamily.</text>
</comment>
<dbReference type="GO" id="GO:0032259">
    <property type="term" value="P:methylation"/>
    <property type="evidence" value="ECO:0007669"/>
    <property type="project" value="UniProtKB-KW"/>
</dbReference>
<dbReference type="PANTHER" id="PTHR18895">
    <property type="entry name" value="HEMK METHYLTRANSFERASE"/>
    <property type="match status" value="1"/>
</dbReference>
<comment type="catalytic activity">
    <reaction evidence="4 5">
        <text>L-glutaminyl-[peptide chain release factor] + S-adenosyl-L-methionine = N(5)-methyl-L-glutaminyl-[peptide chain release factor] + S-adenosyl-L-homocysteine + H(+)</text>
        <dbReference type="Rhea" id="RHEA:42896"/>
        <dbReference type="Rhea" id="RHEA-COMP:10271"/>
        <dbReference type="Rhea" id="RHEA-COMP:10272"/>
        <dbReference type="ChEBI" id="CHEBI:15378"/>
        <dbReference type="ChEBI" id="CHEBI:30011"/>
        <dbReference type="ChEBI" id="CHEBI:57856"/>
        <dbReference type="ChEBI" id="CHEBI:59789"/>
        <dbReference type="ChEBI" id="CHEBI:61891"/>
        <dbReference type="EC" id="2.1.1.297"/>
    </reaction>
</comment>
<dbReference type="InterPro" id="IPR004556">
    <property type="entry name" value="HemK-like"/>
</dbReference>
<dbReference type="InterPro" id="IPR019874">
    <property type="entry name" value="RF_methyltr_PrmC"/>
</dbReference>
<dbReference type="HAMAP" id="MF_02126">
    <property type="entry name" value="RF_methyltr_PrmC"/>
    <property type="match status" value="1"/>
</dbReference>
<dbReference type="NCBIfam" id="TIGR03534">
    <property type="entry name" value="RF_mod_PrmC"/>
    <property type="match status" value="1"/>
</dbReference>
<dbReference type="SUPFAM" id="SSF53335">
    <property type="entry name" value="S-adenosyl-L-methionine-dependent methyltransferases"/>
    <property type="match status" value="1"/>
</dbReference>
<feature type="domain" description="Release factor glutamine methyltransferase N-terminal" evidence="7">
    <location>
        <begin position="5"/>
        <end position="75"/>
    </location>
</feature>
<dbReference type="Pfam" id="PF05175">
    <property type="entry name" value="MTS"/>
    <property type="match status" value="1"/>
</dbReference>
<dbReference type="InterPro" id="IPR040758">
    <property type="entry name" value="PrmC_N"/>
</dbReference>
<dbReference type="GO" id="GO:0102559">
    <property type="term" value="F:peptide chain release factor N(5)-glutamine methyltransferase activity"/>
    <property type="evidence" value="ECO:0007669"/>
    <property type="project" value="UniProtKB-EC"/>
</dbReference>
<feature type="binding site" evidence="5">
    <location>
        <position position="143"/>
    </location>
    <ligand>
        <name>S-adenosyl-L-methionine</name>
        <dbReference type="ChEBI" id="CHEBI:59789"/>
    </ligand>
</feature>
<dbReference type="EMBL" id="JAPQER010000008">
    <property type="protein sequence ID" value="MCY6485610.1"/>
    <property type="molecule type" value="Genomic_DNA"/>
</dbReference>
<keyword evidence="9" id="KW-1185">Reference proteome</keyword>
<evidence type="ECO:0000259" key="6">
    <source>
        <dbReference type="Pfam" id="PF05175"/>
    </source>
</evidence>
<comment type="function">
    <text evidence="5">Methylates the class 1 translation termination release factors RF1/PrfA and RF2/PrfB on the glutamine residue of the universally conserved GGQ motif.</text>
</comment>
<evidence type="ECO:0000256" key="3">
    <source>
        <dbReference type="ARBA" id="ARBA00022691"/>
    </source>
</evidence>
<protein>
    <recommendedName>
        <fullName evidence="5">Release factor glutamine methyltransferase</fullName>
        <shortName evidence="5">RF MTase</shortName>
        <ecNumber evidence="5">2.1.1.297</ecNumber>
    </recommendedName>
    <alternativeName>
        <fullName evidence="5">N5-glutamine methyltransferase PrmC</fullName>
    </alternativeName>
    <alternativeName>
        <fullName evidence="5">Protein-(glutamine-N5) MTase PrmC</fullName>
    </alternativeName>
    <alternativeName>
        <fullName evidence="5">Protein-glutamine N-methyltransferase PrmC</fullName>
    </alternativeName>
</protein>
<comment type="caution">
    <text evidence="5">Lacks conserved residue(s) required for the propagation of feature annotation.</text>
</comment>
<evidence type="ECO:0000259" key="7">
    <source>
        <dbReference type="Pfam" id="PF17827"/>
    </source>
</evidence>
<reference evidence="8" key="1">
    <citation type="submission" date="2022-12" db="EMBL/GenBank/DDBJ databases">
        <authorList>
            <person name="Wang J."/>
        </authorList>
    </citation>
    <scope>NUCLEOTIDE SEQUENCE</scope>
    <source>
        <strain evidence="8">HY-45-18</strain>
    </source>
</reference>
<dbReference type="InterPro" id="IPR050320">
    <property type="entry name" value="N5-glutamine_MTase"/>
</dbReference>
<evidence type="ECO:0000256" key="2">
    <source>
        <dbReference type="ARBA" id="ARBA00022679"/>
    </source>
</evidence>
<dbReference type="InterPro" id="IPR007848">
    <property type="entry name" value="Small_mtfrase_dom"/>
</dbReference>
<name>A0ABT4D2Z4_9CLOT</name>
<dbReference type="PANTHER" id="PTHR18895:SF74">
    <property type="entry name" value="MTRF1L RELEASE FACTOR GLUTAMINE METHYLTRANSFERASE"/>
    <property type="match status" value="1"/>
</dbReference>
<keyword evidence="2 5" id="KW-0808">Transferase</keyword>
<evidence type="ECO:0000256" key="1">
    <source>
        <dbReference type="ARBA" id="ARBA00022603"/>
    </source>
</evidence>
<feature type="domain" description="Methyltransferase small" evidence="6">
    <location>
        <begin position="97"/>
        <end position="192"/>
    </location>
</feature>
<keyword evidence="3 5" id="KW-0949">S-adenosyl-L-methionine</keyword>
<dbReference type="NCBIfam" id="TIGR00536">
    <property type="entry name" value="hemK_fam"/>
    <property type="match status" value="1"/>
</dbReference>
<accession>A0ABT4D2Z4</accession>
<dbReference type="EC" id="2.1.1.297" evidence="5"/>
<dbReference type="Proteomes" id="UP001078443">
    <property type="component" value="Unassembled WGS sequence"/>
</dbReference>
<organism evidence="8 9">
    <name type="scientific">Clostridium aestuarii</name>
    <dbReference type="NCBI Taxonomy" id="338193"/>
    <lineage>
        <taxon>Bacteria</taxon>
        <taxon>Bacillati</taxon>
        <taxon>Bacillota</taxon>
        <taxon>Clostridia</taxon>
        <taxon>Eubacteriales</taxon>
        <taxon>Clostridiaceae</taxon>
        <taxon>Clostridium</taxon>
    </lineage>
</organism>
<dbReference type="PROSITE" id="PS00092">
    <property type="entry name" value="N6_MTASE"/>
    <property type="match status" value="1"/>
</dbReference>
<dbReference type="RefSeq" id="WP_268042093.1">
    <property type="nucleotide sequence ID" value="NZ_JAPQER010000008.1"/>
</dbReference>
<dbReference type="Gene3D" id="1.10.8.10">
    <property type="entry name" value="DNA helicase RuvA subunit, C-terminal domain"/>
    <property type="match status" value="1"/>
</dbReference>